<feature type="compositionally biased region" description="Basic and acidic residues" evidence="1">
    <location>
        <begin position="235"/>
        <end position="248"/>
    </location>
</feature>
<reference evidence="2 3" key="1">
    <citation type="submission" date="2024-04" db="EMBL/GenBank/DDBJ databases">
        <title>Phyllosticta paracitricarpa is synonymous to the EU quarantine fungus P. citricarpa based on phylogenomic analyses.</title>
        <authorList>
            <consortium name="Lawrence Berkeley National Laboratory"/>
            <person name="Van Ingen-Buijs V.A."/>
            <person name="Van Westerhoven A.C."/>
            <person name="Haridas S."/>
            <person name="Skiadas P."/>
            <person name="Martin F."/>
            <person name="Groenewald J.Z."/>
            <person name="Crous P.W."/>
            <person name="Seidl M.F."/>
        </authorList>
    </citation>
    <scope>NUCLEOTIDE SEQUENCE [LARGE SCALE GENOMIC DNA]</scope>
    <source>
        <strain evidence="2 3">CBS 123374</strain>
    </source>
</reference>
<feature type="compositionally biased region" description="Low complexity" evidence="1">
    <location>
        <begin position="317"/>
        <end position="327"/>
    </location>
</feature>
<feature type="compositionally biased region" description="Basic and acidic residues" evidence="1">
    <location>
        <begin position="206"/>
        <end position="226"/>
    </location>
</feature>
<evidence type="ECO:0000313" key="3">
    <source>
        <dbReference type="Proteomes" id="UP001492380"/>
    </source>
</evidence>
<feature type="region of interest" description="Disordered" evidence="1">
    <location>
        <begin position="169"/>
        <end position="525"/>
    </location>
</feature>
<feature type="region of interest" description="Disordered" evidence="1">
    <location>
        <begin position="65"/>
        <end position="157"/>
    </location>
</feature>
<feature type="compositionally biased region" description="Pro residues" evidence="1">
    <location>
        <begin position="328"/>
        <end position="353"/>
    </location>
</feature>
<dbReference type="EMBL" id="JBBWRZ010000011">
    <property type="protein sequence ID" value="KAK8225774.1"/>
    <property type="molecule type" value="Genomic_DNA"/>
</dbReference>
<evidence type="ECO:0000256" key="1">
    <source>
        <dbReference type="SAM" id="MobiDB-lite"/>
    </source>
</evidence>
<name>A0ABR1YC57_9PEZI</name>
<accession>A0ABR1YC57</accession>
<protein>
    <submittedName>
        <fullName evidence="2">Uncharacterized protein</fullName>
    </submittedName>
</protein>
<evidence type="ECO:0000313" key="2">
    <source>
        <dbReference type="EMBL" id="KAK8225774.1"/>
    </source>
</evidence>
<feature type="compositionally biased region" description="Polar residues" evidence="1">
    <location>
        <begin position="91"/>
        <end position="103"/>
    </location>
</feature>
<gene>
    <name evidence="2" type="ORF">HDK90DRAFT_528203</name>
</gene>
<feature type="compositionally biased region" description="Basic and acidic residues" evidence="1">
    <location>
        <begin position="510"/>
        <end position="520"/>
    </location>
</feature>
<feature type="compositionally biased region" description="Low complexity" evidence="1">
    <location>
        <begin position="69"/>
        <end position="80"/>
    </location>
</feature>
<comment type="caution">
    <text evidence="2">The sequence shown here is derived from an EMBL/GenBank/DDBJ whole genome shotgun (WGS) entry which is preliminary data.</text>
</comment>
<dbReference type="Proteomes" id="UP001492380">
    <property type="component" value="Unassembled WGS sequence"/>
</dbReference>
<sequence length="797" mass="86188">MPSKKEPQSPKRDPTKSAFDLLADLNGSLQHASNDAVIVRGNRDNTNMDGLGRLVELFNGLEAPPRVPAVPFAATPRPTAHAGPSQPPQPDRTTPQSTHSSQPDDAPGRIQEDAPVEEAPTGTPDRPIANLWASPPRPRTPVTHTRGSASTPFTPMDTDLDRLILFDNTGERPMPANRSNTSRETGIPDPFHPAATGEPPKASRRISADNRFRASLFKSDHPRPEAPHGPFSFRRGLDLGRRTTEEPSRPVANRPGSVPLTKSSDPANKERNPETGINKKTLNVPAVGSGARPDANCPAPPRKSSNVSDHLLKDMMKAPVPKVAVPKNPVPKGPAPKGPAPKGPAPKGPVPKDPVPKVSAPKDTPPKPPPSVRGFSPAISPPESNFELPDAMKATRNLPTPKRVKSKADPKNLQCQNMEDSAHSTRKQHSLEESLAGSDNRAKVVRSAEGYPRQMYRLPSGMGQSTIEEDSRPTKHVQAQPEGLPIGDSKPTGEGSSLETLGPQVWDSGYQRREDGSKETQEEDKELQRAIEISRWPPPNLRTTGDNVLAAAAAIDSFVNGSFPSVIRGFATVAAYEGEARALSTTFDTEIFSILGVETGPAVDALEQIVGRQQRDDVWGLTQRFVTGTQGDVGLSESTEDYIEGDQNSIIDHLAALMGLDERNTAEFGVNAGVDVAGCERSSADSFRAYARLRRQVSCKQCPASIQARGARRIRYPAEAPTTFHQRREFRDGSALEDFSHLRSVAAQIRLNSVIGRVVRMYNVRLVSVQEDYDPKDDGSIAEFIARFSGPAIQSCG</sequence>
<proteinExistence type="predicted"/>
<organism evidence="2 3">
    <name type="scientific">Phyllosticta capitalensis</name>
    <dbReference type="NCBI Taxonomy" id="121624"/>
    <lineage>
        <taxon>Eukaryota</taxon>
        <taxon>Fungi</taxon>
        <taxon>Dikarya</taxon>
        <taxon>Ascomycota</taxon>
        <taxon>Pezizomycotina</taxon>
        <taxon>Dothideomycetes</taxon>
        <taxon>Dothideomycetes incertae sedis</taxon>
        <taxon>Botryosphaeriales</taxon>
        <taxon>Phyllostictaceae</taxon>
        <taxon>Phyllosticta</taxon>
    </lineage>
</organism>
<keyword evidence="3" id="KW-1185">Reference proteome</keyword>